<accession>A0A5S5AHM5</accession>
<protein>
    <submittedName>
        <fullName evidence="2">Transposase-like protein DUF772</fullName>
    </submittedName>
</protein>
<evidence type="ECO:0000313" key="4">
    <source>
        <dbReference type="Proteomes" id="UP000322294"/>
    </source>
</evidence>
<feature type="domain" description="Transposase InsH N-terminal" evidence="1">
    <location>
        <begin position="17"/>
        <end position="76"/>
    </location>
</feature>
<dbReference type="EMBL" id="VNHO01000021">
    <property type="protein sequence ID" value="TYP51651.1"/>
    <property type="molecule type" value="Genomic_DNA"/>
</dbReference>
<dbReference type="InterPro" id="IPR008490">
    <property type="entry name" value="Transposase_InsH_N"/>
</dbReference>
<dbReference type="Pfam" id="PF05598">
    <property type="entry name" value="DUF772"/>
    <property type="match status" value="1"/>
</dbReference>
<reference evidence="2 4" key="1">
    <citation type="submission" date="2019-07" db="EMBL/GenBank/DDBJ databases">
        <title>Genomic Encyclopedia of Type Strains, Phase I: the one thousand microbial genomes (KMG-I) project.</title>
        <authorList>
            <person name="Kyrpides N."/>
        </authorList>
    </citation>
    <scope>NUCLEOTIDE SEQUENCE [LARGE SCALE GENOMIC DNA]</scope>
    <source>
        <strain evidence="2 4">DSM 16647</strain>
    </source>
</reference>
<feature type="non-terminal residue" evidence="2">
    <location>
        <position position="77"/>
    </location>
</feature>
<proteinExistence type="predicted"/>
<evidence type="ECO:0000313" key="2">
    <source>
        <dbReference type="EMBL" id="TYP49250.1"/>
    </source>
</evidence>
<evidence type="ECO:0000313" key="3">
    <source>
        <dbReference type="EMBL" id="TYP51651.1"/>
    </source>
</evidence>
<dbReference type="AlphaFoldDB" id="A0A5S5AHM5"/>
<dbReference type="Proteomes" id="UP000322294">
    <property type="component" value="Unassembled WGS sequence"/>
</dbReference>
<dbReference type="RefSeq" id="WP_222927233.1">
    <property type="nucleotide sequence ID" value="NZ_VNHO01000021.1"/>
</dbReference>
<organism evidence="2 4">
    <name type="scientific">Thermosediminibacter litoriperuensis</name>
    <dbReference type="NCBI Taxonomy" id="291989"/>
    <lineage>
        <taxon>Bacteria</taxon>
        <taxon>Bacillati</taxon>
        <taxon>Bacillota</taxon>
        <taxon>Clostridia</taxon>
        <taxon>Thermosediminibacterales</taxon>
        <taxon>Thermosediminibacteraceae</taxon>
        <taxon>Thermosediminibacter</taxon>
    </lineage>
</organism>
<keyword evidence="4" id="KW-1185">Reference proteome</keyword>
<sequence length="77" mass="8907">MLTKKNREIIEQVELVSIDSLVPQDHLLRAVEESIDFNFIYDEVKDLYSENTGRPSIDPVVLIKLLMLQALYGIRSM</sequence>
<gene>
    <name evidence="3" type="ORF">LZ11_01862</name>
    <name evidence="2" type="ORF">LZ11_02218</name>
</gene>
<dbReference type="EMBL" id="VNHO01000033">
    <property type="protein sequence ID" value="TYP49250.1"/>
    <property type="molecule type" value="Genomic_DNA"/>
</dbReference>
<comment type="caution">
    <text evidence="2">The sequence shown here is derived from an EMBL/GenBank/DDBJ whole genome shotgun (WGS) entry which is preliminary data.</text>
</comment>
<name>A0A5S5AHM5_9FIRM</name>
<evidence type="ECO:0000259" key="1">
    <source>
        <dbReference type="Pfam" id="PF05598"/>
    </source>
</evidence>